<accession>A0A919YSV2</accession>
<dbReference type="EMBL" id="BOSE01000015">
    <property type="protein sequence ID" value="GIP19453.1"/>
    <property type="molecule type" value="Genomic_DNA"/>
</dbReference>
<feature type="signal peptide" evidence="1">
    <location>
        <begin position="1"/>
        <end position="23"/>
    </location>
</feature>
<dbReference type="Proteomes" id="UP000683139">
    <property type="component" value="Unassembled WGS sequence"/>
</dbReference>
<gene>
    <name evidence="2" type="ORF">J40TS1_50950</name>
</gene>
<reference evidence="2" key="1">
    <citation type="submission" date="2021-03" db="EMBL/GenBank/DDBJ databases">
        <title>Antimicrobial resistance genes in bacteria isolated from Japanese honey, and their potential for conferring macrolide and lincosamide resistance in the American foulbrood pathogen Paenibacillus larvae.</title>
        <authorList>
            <person name="Okamoto M."/>
            <person name="Kumagai M."/>
            <person name="Kanamori H."/>
            <person name="Takamatsu D."/>
        </authorList>
    </citation>
    <scope>NUCLEOTIDE SEQUENCE</scope>
    <source>
        <strain evidence="2">J40TS1</strain>
    </source>
</reference>
<comment type="caution">
    <text evidence="2">The sequence shown here is derived from an EMBL/GenBank/DDBJ whole genome shotgun (WGS) entry which is preliminary data.</text>
</comment>
<organism evidence="2 3">
    <name type="scientific">Paenibacillus montaniterrae</name>
    <dbReference type="NCBI Taxonomy" id="429341"/>
    <lineage>
        <taxon>Bacteria</taxon>
        <taxon>Bacillati</taxon>
        <taxon>Bacillota</taxon>
        <taxon>Bacilli</taxon>
        <taxon>Bacillales</taxon>
        <taxon>Paenibacillaceae</taxon>
        <taxon>Paenibacillus</taxon>
    </lineage>
</organism>
<name>A0A919YSV2_9BACL</name>
<protein>
    <recommendedName>
        <fullName evidence="4">DUF4358 domain-containing protein</fullName>
    </recommendedName>
</protein>
<evidence type="ECO:0000256" key="1">
    <source>
        <dbReference type="SAM" id="SignalP"/>
    </source>
</evidence>
<feature type="chain" id="PRO_5037540765" description="DUF4358 domain-containing protein" evidence="1">
    <location>
        <begin position="24"/>
        <end position="126"/>
    </location>
</feature>
<evidence type="ECO:0000313" key="2">
    <source>
        <dbReference type="EMBL" id="GIP19453.1"/>
    </source>
</evidence>
<sequence>MKKNLLFLTLTALMLFTIACSKASKEDTLETLLSSSTETYRINFFYDVYDKDYSNDLTSYWNSDEKLLDHIEIQVYNVKREDKKEVADIMEIHEYPYYLVTDNKSIVLSTRNFQDVEKYFQSIFRN</sequence>
<evidence type="ECO:0000313" key="3">
    <source>
        <dbReference type="Proteomes" id="UP000683139"/>
    </source>
</evidence>
<keyword evidence="1" id="KW-0732">Signal</keyword>
<dbReference type="PROSITE" id="PS51257">
    <property type="entry name" value="PROKAR_LIPOPROTEIN"/>
    <property type="match status" value="1"/>
</dbReference>
<proteinExistence type="predicted"/>
<evidence type="ECO:0008006" key="4">
    <source>
        <dbReference type="Google" id="ProtNLM"/>
    </source>
</evidence>
<dbReference type="RefSeq" id="WP_213520204.1">
    <property type="nucleotide sequence ID" value="NZ_BOSE01000015.1"/>
</dbReference>
<dbReference type="AlphaFoldDB" id="A0A919YSV2"/>
<keyword evidence="3" id="KW-1185">Reference proteome</keyword>